<evidence type="ECO:0000313" key="3">
    <source>
        <dbReference type="Proteomes" id="UP001156691"/>
    </source>
</evidence>
<evidence type="ECO:0000256" key="1">
    <source>
        <dbReference type="SAM" id="SignalP"/>
    </source>
</evidence>
<evidence type="ECO:0000313" key="2">
    <source>
        <dbReference type="EMBL" id="GLQ54373.1"/>
    </source>
</evidence>
<gene>
    <name evidence="2" type="ORF">GCM10010862_16320</name>
</gene>
<name>A0ABQ5W2W0_9HYPH</name>
<dbReference type="Proteomes" id="UP001156691">
    <property type="component" value="Unassembled WGS sequence"/>
</dbReference>
<reference evidence="3" key="1">
    <citation type="journal article" date="2019" name="Int. J. Syst. Evol. Microbiol.">
        <title>The Global Catalogue of Microorganisms (GCM) 10K type strain sequencing project: providing services to taxonomists for standard genome sequencing and annotation.</title>
        <authorList>
            <consortium name="The Broad Institute Genomics Platform"/>
            <consortium name="The Broad Institute Genome Sequencing Center for Infectious Disease"/>
            <person name="Wu L."/>
            <person name="Ma J."/>
        </authorList>
    </citation>
    <scope>NUCLEOTIDE SEQUENCE [LARGE SCALE GENOMIC DNA]</scope>
    <source>
        <strain evidence="3">NBRC 112416</strain>
    </source>
</reference>
<accession>A0ABQ5W2W0</accession>
<feature type="signal peptide" evidence="1">
    <location>
        <begin position="1"/>
        <end position="22"/>
    </location>
</feature>
<feature type="chain" id="PRO_5045945579" description="EF-hand domain-containing protein" evidence="1">
    <location>
        <begin position="23"/>
        <end position="91"/>
    </location>
</feature>
<dbReference type="InterPro" id="IPR018247">
    <property type="entry name" value="EF_Hand_1_Ca_BS"/>
</dbReference>
<keyword evidence="1" id="KW-0732">Signal</keyword>
<dbReference type="Gene3D" id="1.10.238.10">
    <property type="entry name" value="EF-hand"/>
    <property type="match status" value="1"/>
</dbReference>
<protein>
    <recommendedName>
        <fullName evidence="4">EF-hand domain-containing protein</fullName>
    </recommendedName>
</protein>
<keyword evidence="3" id="KW-1185">Reference proteome</keyword>
<dbReference type="EMBL" id="BSNS01000007">
    <property type="protein sequence ID" value="GLQ54373.1"/>
    <property type="molecule type" value="Genomic_DNA"/>
</dbReference>
<sequence length="91" mass="9201">MQMNKLMLSLAALGLAAGAAYAQDQTSFASLDADANGELSFEEITVIWPQLTQEQFTAADLDVSAGLSGEEVAAVQSAAAATAPADAAPAQ</sequence>
<organism evidence="2 3">
    <name type="scientific">Devosia nitrariae</name>
    <dbReference type="NCBI Taxonomy" id="2071872"/>
    <lineage>
        <taxon>Bacteria</taxon>
        <taxon>Pseudomonadati</taxon>
        <taxon>Pseudomonadota</taxon>
        <taxon>Alphaproteobacteria</taxon>
        <taxon>Hyphomicrobiales</taxon>
        <taxon>Devosiaceae</taxon>
        <taxon>Devosia</taxon>
    </lineage>
</organism>
<dbReference type="PROSITE" id="PS00018">
    <property type="entry name" value="EF_HAND_1"/>
    <property type="match status" value="1"/>
</dbReference>
<proteinExistence type="predicted"/>
<comment type="caution">
    <text evidence="2">The sequence shown here is derived from an EMBL/GenBank/DDBJ whole genome shotgun (WGS) entry which is preliminary data.</text>
</comment>
<evidence type="ECO:0008006" key="4">
    <source>
        <dbReference type="Google" id="ProtNLM"/>
    </source>
</evidence>